<dbReference type="InterPro" id="IPR008929">
    <property type="entry name" value="Chondroitin_lyas"/>
</dbReference>
<keyword evidence="2" id="KW-0456">Lyase</keyword>
<dbReference type="EMBL" id="AHBZ03000021">
    <property type="protein sequence ID" value="KAF7769829.1"/>
    <property type="molecule type" value="Genomic_DNA"/>
</dbReference>
<dbReference type="Proteomes" id="UP000016487">
    <property type="component" value="Unassembled WGS sequence"/>
</dbReference>
<reference evidence="4" key="2">
    <citation type="submission" date="2015-03" db="EMBL/GenBank/DDBJ databases">
        <title>Genome sequence of Pseudoalteromonas citrea.</title>
        <authorList>
            <person name="Xie B.-B."/>
            <person name="Rong J.-C."/>
            <person name="Qin Q.-L."/>
            <person name="Zhang Y.-Z."/>
        </authorList>
    </citation>
    <scope>NUCLEOTIDE SEQUENCE</scope>
    <source>
        <strain evidence="4">DSM 8771</strain>
    </source>
</reference>
<dbReference type="InterPro" id="IPR008397">
    <property type="entry name" value="Alginate_lyase_dom"/>
</dbReference>
<dbReference type="Pfam" id="PF05426">
    <property type="entry name" value="Alginate_lyase"/>
    <property type="match status" value="1"/>
</dbReference>
<name>A0AAD4AHR0_9GAMM</name>
<reference evidence="4" key="1">
    <citation type="journal article" date="2012" name="J. Bacteriol.">
        <title>Genome sequences of type strains of seven species of the marine bacterium Pseudoalteromonas.</title>
        <authorList>
            <person name="Xie B.B."/>
            <person name="Shu Y.L."/>
            <person name="Qin Q.L."/>
            <person name="Rong J.C."/>
            <person name="Zhang X.Y."/>
            <person name="Chen X.L."/>
            <person name="Shi M."/>
            <person name="He H.L."/>
            <person name="Zhou B.C."/>
            <person name="Zhang Y.Z."/>
        </authorList>
    </citation>
    <scope>NUCLEOTIDE SEQUENCE</scope>
    <source>
        <strain evidence="4">DSM 8771</strain>
    </source>
</reference>
<dbReference type="GO" id="GO:0042597">
    <property type="term" value="C:periplasmic space"/>
    <property type="evidence" value="ECO:0007669"/>
    <property type="project" value="InterPro"/>
</dbReference>
<evidence type="ECO:0000256" key="2">
    <source>
        <dbReference type="ARBA" id="ARBA00023239"/>
    </source>
</evidence>
<gene>
    <name evidence="4" type="ORF">PCIT_a2735</name>
</gene>
<organism evidence="4 5">
    <name type="scientific">Pseudoalteromonas citrea</name>
    <dbReference type="NCBI Taxonomy" id="43655"/>
    <lineage>
        <taxon>Bacteria</taxon>
        <taxon>Pseudomonadati</taxon>
        <taxon>Pseudomonadota</taxon>
        <taxon>Gammaproteobacteria</taxon>
        <taxon>Alteromonadales</taxon>
        <taxon>Pseudoalteromonadaceae</taxon>
        <taxon>Pseudoalteromonas</taxon>
    </lineage>
</organism>
<dbReference type="SUPFAM" id="SSF48230">
    <property type="entry name" value="Chondroitin AC/alginate lyase"/>
    <property type="match status" value="1"/>
</dbReference>
<evidence type="ECO:0000313" key="5">
    <source>
        <dbReference type="Proteomes" id="UP000016487"/>
    </source>
</evidence>
<dbReference type="Gene3D" id="1.50.10.100">
    <property type="entry name" value="Chondroitin AC/alginate lyase"/>
    <property type="match status" value="1"/>
</dbReference>
<evidence type="ECO:0000313" key="4">
    <source>
        <dbReference type="EMBL" id="KAF7769829.1"/>
    </source>
</evidence>
<protein>
    <recommendedName>
        <fullName evidence="3">Alginate lyase domain-containing protein</fullName>
    </recommendedName>
</protein>
<comment type="caution">
    <text evidence="4">The sequence shown here is derived from an EMBL/GenBank/DDBJ whole genome shotgun (WGS) entry which is preliminary data.</text>
</comment>
<feature type="domain" description="Alginate lyase" evidence="3">
    <location>
        <begin position="91"/>
        <end position="330"/>
    </location>
</feature>
<dbReference type="AlphaFoldDB" id="A0AAD4AHR0"/>
<keyword evidence="1" id="KW-0732">Signal</keyword>
<dbReference type="RefSeq" id="WP_010364014.1">
    <property type="nucleotide sequence ID" value="NZ_AHBZ03000021.1"/>
</dbReference>
<dbReference type="GO" id="GO:0016829">
    <property type="term" value="F:lyase activity"/>
    <property type="evidence" value="ECO:0007669"/>
    <property type="project" value="UniProtKB-KW"/>
</dbReference>
<sequence>MNLLTLKNLYHDYSLKRGLFNYRKSCRASLSEIDNLQDCFSHSYFQSIAKNYSKKLGSVDLSWLASEADKIIKKPYLDITKKNLDTFGINSNDYISFAPYYWCETEENPLSKSSVKPSYKDSRSNPFLANQSDKPKLAQLCARVHLLALASAKYKEKHYIEYIHEQLNIWFVEQKTRMSPNMKYAQIKPWKGAKRGYGIIDSRWIILLLDALVILKYEVNYEVDEGVMSWLIEFADWILTSSSGLNEIMRENNRGSWVDVLLCYIALSVNKQDVTISIIEHNLANRLSKQIGEDGLQPLEMRRYNPVSYSLYNMYPLYYLYNLEQHFNVDDNEREHINRLRGSEVSLSKLITGNEKGKIEHINFCSSYNLNLYYPYSHAQLSNFPCIIPFTENQDEK</sequence>
<evidence type="ECO:0000256" key="1">
    <source>
        <dbReference type="ARBA" id="ARBA00022729"/>
    </source>
</evidence>
<proteinExistence type="predicted"/>
<evidence type="ECO:0000259" key="3">
    <source>
        <dbReference type="Pfam" id="PF05426"/>
    </source>
</evidence>
<accession>A0AAD4AHR0</accession>